<dbReference type="KEGG" id="ccai:NAS2_0678"/>
<gene>
    <name evidence="3" type="ORF">NAS2_0678</name>
</gene>
<evidence type="ECO:0000313" key="4">
    <source>
        <dbReference type="Proteomes" id="UP000509448"/>
    </source>
</evidence>
<keyword evidence="4" id="KW-1185">Reference proteome</keyword>
<feature type="transmembrane region" description="Helical" evidence="2">
    <location>
        <begin position="51"/>
        <end position="72"/>
    </location>
</feature>
<dbReference type="Proteomes" id="UP000509448">
    <property type="component" value="Chromosome"/>
</dbReference>
<evidence type="ECO:0000256" key="1">
    <source>
        <dbReference type="SAM" id="MobiDB-lite"/>
    </source>
</evidence>
<dbReference type="GeneID" id="55584495"/>
<reference evidence="3 4" key="1">
    <citation type="journal article" date="2019" name="ISME J.">
        <title>Isolation and characterization of a thermophilic sulfur- and iron-reducing thaumarchaeote from a terrestrial acidic hot spring.</title>
        <authorList>
            <person name="Kato S."/>
            <person name="Itoh T."/>
            <person name="Yuki M."/>
            <person name="Nagamori M."/>
            <person name="Ohnishi M."/>
            <person name="Uematsu K."/>
            <person name="Suzuki K."/>
            <person name="Takashina T."/>
            <person name="Ohkuma M."/>
        </authorList>
    </citation>
    <scope>NUCLEOTIDE SEQUENCE [LARGE SCALE GENOMIC DNA]</scope>
    <source>
        <strain evidence="3 4">NAS-02</strain>
    </source>
</reference>
<dbReference type="AlphaFoldDB" id="A0A4P2VD55"/>
<evidence type="ECO:0000256" key="2">
    <source>
        <dbReference type="SAM" id="Phobius"/>
    </source>
</evidence>
<organism evidence="3 4">
    <name type="scientific">Conexivisphaera calida</name>
    <dbReference type="NCBI Taxonomy" id="1874277"/>
    <lineage>
        <taxon>Archaea</taxon>
        <taxon>Nitrososphaerota</taxon>
        <taxon>Conexivisphaeria</taxon>
        <taxon>Conexivisphaerales</taxon>
        <taxon>Conexivisphaeraceae</taxon>
        <taxon>Conexivisphaera</taxon>
    </lineage>
</organism>
<dbReference type="RefSeq" id="WP_174448345.1">
    <property type="nucleotide sequence ID" value="NZ_AP018732.1"/>
</dbReference>
<name>A0A4P2VD55_9ARCH</name>
<feature type="transmembrane region" description="Helical" evidence="2">
    <location>
        <begin position="28"/>
        <end position="45"/>
    </location>
</feature>
<proteinExistence type="predicted"/>
<sequence>MSVWWPKRSRWEDKFIPIAGFEVSPRQLVIFALSTLIGAGVAAALGRAGMLAQVAAFLFLLILGVVFASFPVRAVPPELVLIHALFMRPRLGAPAPAKPAQGPPAPGAPREAHEEPPQSVYADSDVPLVVAGEVEADMPTRVVLLLDGKEIDAATVGPSNRRYRLVFHPRDATIGEHELAVKVGDEVAQSMRITVRPRVGGREVDLLDAAARGH</sequence>
<accession>A0A4P2VD55</accession>
<keyword evidence="2" id="KW-0472">Membrane</keyword>
<dbReference type="EMBL" id="AP018732">
    <property type="protein sequence ID" value="BBE42067.1"/>
    <property type="molecule type" value="Genomic_DNA"/>
</dbReference>
<keyword evidence="2" id="KW-1133">Transmembrane helix</keyword>
<evidence type="ECO:0000313" key="3">
    <source>
        <dbReference type="EMBL" id="BBE42067.1"/>
    </source>
</evidence>
<protein>
    <submittedName>
        <fullName evidence="3">Uncharacterized protein</fullName>
    </submittedName>
</protein>
<keyword evidence="2" id="KW-0812">Transmembrane</keyword>
<feature type="region of interest" description="Disordered" evidence="1">
    <location>
        <begin position="95"/>
        <end position="119"/>
    </location>
</feature>